<feature type="active site" description="Charge relay system" evidence="14">
    <location>
        <position position="223"/>
    </location>
</feature>
<feature type="binding site" evidence="15">
    <location>
        <position position="119"/>
    </location>
    <ligand>
        <name>substrate</name>
    </ligand>
</feature>
<evidence type="ECO:0000256" key="10">
    <source>
        <dbReference type="ARBA" id="ARBA00022801"/>
    </source>
</evidence>
<keyword evidence="6" id="KW-0645">Protease</keyword>
<evidence type="ECO:0000256" key="9">
    <source>
        <dbReference type="ARBA" id="ARBA00022764"/>
    </source>
</evidence>
<evidence type="ECO:0000256" key="7">
    <source>
        <dbReference type="ARBA" id="ARBA00022729"/>
    </source>
</evidence>
<dbReference type="PANTHER" id="PTHR22939:SF130">
    <property type="entry name" value="PERIPLASMIC SERINE ENDOPROTEASE DEGP-LIKE-RELATED"/>
    <property type="match status" value="1"/>
</dbReference>
<evidence type="ECO:0000256" key="3">
    <source>
        <dbReference type="ARBA" id="ARBA00010541"/>
    </source>
</evidence>
<evidence type="ECO:0000256" key="2">
    <source>
        <dbReference type="ARBA" id="ARBA00004418"/>
    </source>
</evidence>
<dbReference type="InterPro" id="IPR001478">
    <property type="entry name" value="PDZ"/>
</dbReference>
<evidence type="ECO:0000256" key="5">
    <source>
        <dbReference type="ARBA" id="ARBA00013958"/>
    </source>
</evidence>
<dbReference type="EC" id="3.4.21.107" evidence="4"/>
<evidence type="ECO:0000256" key="6">
    <source>
        <dbReference type="ARBA" id="ARBA00022670"/>
    </source>
</evidence>
<evidence type="ECO:0000256" key="16">
    <source>
        <dbReference type="SAM" id="MobiDB-lite"/>
    </source>
</evidence>
<evidence type="ECO:0000313" key="20">
    <source>
        <dbReference type="Proteomes" id="UP000587586"/>
    </source>
</evidence>
<feature type="binding site" evidence="15">
    <location>
        <begin position="239"/>
        <end position="243"/>
    </location>
    <ligand>
        <name>substrate</name>
    </ligand>
</feature>
<dbReference type="PANTHER" id="PTHR22939">
    <property type="entry name" value="SERINE PROTEASE FAMILY S1C HTRA-RELATED"/>
    <property type="match status" value="1"/>
</dbReference>
<evidence type="ECO:0000256" key="8">
    <source>
        <dbReference type="ARBA" id="ARBA00022737"/>
    </source>
</evidence>
<gene>
    <name evidence="19" type="primary">degP_4</name>
    <name evidence="19" type="ORF">GMLC_39680</name>
</gene>
<dbReference type="Gene3D" id="2.30.42.10">
    <property type="match status" value="2"/>
</dbReference>
<name>A0A6V8NHI9_9BACT</name>
<dbReference type="RefSeq" id="WP_183362996.1">
    <property type="nucleotide sequence ID" value="NZ_BLXZ01000009.1"/>
</dbReference>
<keyword evidence="11" id="KW-0720">Serine protease</keyword>
<comment type="subcellular location">
    <subcellularLocation>
        <location evidence="2">Periplasm</location>
    </subcellularLocation>
</comment>
<keyword evidence="7 17" id="KW-0732">Signal</keyword>
<dbReference type="PROSITE" id="PS50106">
    <property type="entry name" value="PDZ"/>
    <property type="match status" value="2"/>
</dbReference>
<feature type="signal peptide" evidence="17">
    <location>
        <begin position="1"/>
        <end position="27"/>
    </location>
</feature>
<dbReference type="SMART" id="SM00228">
    <property type="entry name" value="PDZ"/>
    <property type="match status" value="2"/>
</dbReference>
<proteinExistence type="inferred from homology"/>
<organism evidence="19 20">
    <name type="scientific">Geomonas limicola</name>
    <dbReference type="NCBI Taxonomy" id="2740186"/>
    <lineage>
        <taxon>Bacteria</taxon>
        <taxon>Pseudomonadati</taxon>
        <taxon>Thermodesulfobacteriota</taxon>
        <taxon>Desulfuromonadia</taxon>
        <taxon>Geobacterales</taxon>
        <taxon>Geobacteraceae</taxon>
        <taxon>Geomonas</taxon>
    </lineage>
</organism>
<evidence type="ECO:0000256" key="14">
    <source>
        <dbReference type="PIRSR" id="PIRSR611782-1"/>
    </source>
</evidence>
<evidence type="ECO:0000256" key="13">
    <source>
        <dbReference type="ARBA" id="ARBA00032850"/>
    </source>
</evidence>
<keyword evidence="12" id="KW-0346">Stress response</keyword>
<keyword evidence="20" id="KW-1185">Reference proteome</keyword>
<dbReference type="EMBL" id="BLXZ01000009">
    <property type="protein sequence ID" value="GFO70389.1"/>
    <property type="molecule type" value="Genomic_DNA"/>
</dbReference>
<feature type="region of interest" description="Disordered" evidence="16">
    <location>
        <begin position="366"/>
        <end position="385"/>
    </location>
</feature>
<reference evidence="20" key="1">
    <citation type="submission" date="2020-06" db="EMBL/GenBank/DDBJ databases">
        <title>Draft genomic sequecing of Geomonas sp. Red745.</title>
        <authorList>
            <person name="Itoh H."/>
            <person name="Xu Z.X."/>
            <person name="Ushijima N."/>
            <person name="Masuda Y."/>
            <person name="Shiratori Y."/>
            <person name="Senoo K."/>
        </authorList>
    </citation>
    <scope>NUCLEOTIDE SEQUENCE [LARGE SCALE GENOMIC DNA]</scope>
    <source>
        <strain evidence="20">Red745</strain>
    </source>
</reference>
<accession>A0A6V8NHI9</accession>
<evidence type="ECO:0000256" key="17">
    <source>
        <dbReference type="SAM" id="SignalP"/>
    </source>
</evidence>
<feature type="domain" description="PDZ" evidence="18">
    <location>
        <begin position="269"/>
        <end position="355"/>
    </location>
</feature>
<evidence type="ECO:0000256" key="15">
    <source>
        <dbReference type="PIRSR" id="PIRSR611782-2"/>
    </source>
</evidence>
<comment type="similarity">
    <text evidence="3">Belongs to the peptidase S1C family.</text>
</comment>
<comment type="caution">
    <text evidence="19">The sequence shown here is derived from an EMBL/GenBank/DDBJ whole genome shotgun (WGS) entry which is preliminary data.</text>
</comment>
<dbReference type="InterPro" id="IPR001940">
    <property type="entry name" value="Peptidase_S1C"/>
</dbReference>
<dbReference type="InterPro" id="IPR011782">
    <property type="entry name" value="Pept_S1C_Do"/>
</dbReference>
<dbReference type="InterPro" id="IPR009003">
    <property type="entry name" value="Peptidase_S1_PA"/>
</dbReference>
<keyword evidence="10" id="KW-0378">Hydrolase</keyword>
<sequence length="473" mass="49878">MNPRHYWKRLAAAVLALSLSAATAALAAVTPVRHVAGQTPNFAKLAEDLTPAVVNISSRKSAKAHLPQFPHQPNRQGRDPFEDFFDRFYRGIPEHSQPQESLGSGVIISAGGEILTNYHVIADADEITVRLSDHHHYKAKVLGTDDKLDVAVLKIEAKGPLHAAPLGDSDQTRVGEWVMAIGNPFGLERTVTAGIISAKGRVIGSGPYDDFLQTDASINPGNSGGPLIDGRGEVIGINTAIIASGQGIGFAIPIDLVKSILPQLQQGKKVTRGYLGVNVQTVTDDLANSFGLDEARGALVAEVVPGSPAEKAGLRAGDIILEFDGKAVRDMTELPRLVAGTAVGKTVQLKLLRDGKKTAKSVTLARLPAEGGTPSTEAGTSSGGLAVQDLTPEYAESAGIPYQAGVVVTSVAPESTAQAAGIRVNDLIRQVNEKKVTTVQEYDAAMAHLKKGSTVRLLLKRKEASLFVAFTLP</sequence>
<dbReference type="PRINTS" id="PR00834">
    <property type="entry name" value="PROTEASES2C"/>
</dbReference>
<keyword evidence="9" id="KW-0574">Periplasm</keyword>
<evidence type="ECO:0000256" key="1">
    <source>
        <dbReference type="ARBA" id="ARBA00001772"/>
    </source>
</evidence>
<dbReference type="InterPro" id="IPR036034">
    <property type="entry name" value="PDZ_sf"/>
</dbReference>
<dbReference type="SUPFAM" id="SSF50156">
    <property type="entry name" value="PDZ domain-like"/>
    <property type="match status" value="2"/>
</dbReference>
<dbReference type="Gene3D" id="2.40.10.120">
    <property type="match status" value="1"/>
</dbReference>
<keyword evidence="8" id="KW-0677">Repeat</keyword>
<feature type="chain" id="PRO_5039606634" description="Probable periplasmic serine endoprotease DegP-like" evidence="17">
    <location>
        <begin position="28"/>
        <end position="473"/>
    </location>
</feature>
<dbReference type="Pfam" id="PF13180">
    <property type="entry name" value="PDZ_2"/>
    <property type="match status" value="2"/>
</dbReference>
<dbReference type="CDD" id="cd10839">
    <property type="entry name" value="cpPDZ1_DegP-like"/>
    <property type="match status" value="1"/>
</dbReference>
<evidence type="ECO:0000256" key="11">
    <source>
        <dbReference type="ARBA" id="ARBA00022825"/>
    </source>
</evidence>
<feature type="active site" description="Charge relay system" evidence="14">
    <location>
        <position position="119"/>
    </location>
</feature>
<feature type="binding site" evidence="15">
    <location>
        <position position="149"/>
    </location>
    <ligand>
        <name>substrate</name>
    </ligand>
</feature>
<dbReference type="GO" id="GO:0004252">
    <property type="term" value="F:serine-type endopeptidase activity"/>
    <property type="evidence" value="ECO:0007669"/>
    <property type="project" value="InterPro"/>
</dbReference>
<feature type="binding site" evidence="15">
    <location>
        <begin position="221"/>
        <end position="223"/>
    </location>
    <ligand>
        <name>substrate</name>
    </ligand>
</feature>
<evidence type="ECO:0000259" key="18">
    <source>
        <dbReference type="PROSITE" id="PS50106"/>
    </source>
</evidence>
<dbReference type="SUPFAM" id="SSF50494">
    <property type="entry name" value="Trypsin-like serine proteases"/>
    <property type="match status" value="1"/>
</dbReference>
<feature type="domain" description="PDZ" evidence="18">
    <location>
        <begin position="361"/>
        <end position="463"/>
    </location>
</feature>
<protein>
    <recommendedName>
        <fullName evidence="5">Probable periplasmic serine endoprotease DegP-like</fullName>
        <ecNumber evidence="4">3.4.21.107</ecNumber>
    </recommendedName>
    <alternativeName>
        <fullName evidence="13">Protease Do</fullName>
    </alternativeName>
</protein>
<feature type="active site" description="Charge relay system" evidence="14">
    <location>
        <position position="149"/>
    </location>
</feature>
<evidence type="ECO:0000256" key="4">
    <source>
        <dbReference type="ARBA" id="ARBA00013035"/>
    </source>
</evidence>
<evidence type="ECO:0000256" key="12">
    <source>
        <dbReference type="ARBA" id="ARBA00023016"/>
    </source>
</evidence>
<dbReference type="GO" id="GO:0006515">
    <property type="term" value="P:protein quality control for misfolded or incompletely synthesized proteins"/>
    <property type="evidence" value="ECO:0007669"/>
    <property type="project" value="TreeGrafter"/>
</dbReference>
<dbReference type="Proteomes" id="UP000587586">
    <property type="component" value="Unassembled WGS sequence"/>
</dbReference>
<evidence type="ECO:0000313" key="19">
    <source>
        <dbReference type="EMBL" id="GFO70389.1"/>
    </source>
</evidence>
<dbReference type="AlphaFoldDB" id="A0A6V8NHI9"/>
<dbReference type="GO" id="GO:0042597">
    <property type="term" value="C:periplasmic space"/>
    <property type="evidence" value="ECO:0007669"/>
    <property type="project" value="TreeGrafter"/>
</dbReference>
<dbReference type="Pfam" id="PF13365">
    <property type="entry name" value="Trypsin_2"/>
    <property type="match status" value="1"/>
</dbReference>
<dbReference type="NCBIfam" id="TIGR02037">
    <property type="entry name" value="degP_htrA_DO"/>
    <property type="match status" value="1"/>
</dbReference>
<comment type="catalytic activity">
    <reaction evidence="1">
        <text>Acts on substrates that are at least partially unfolded. The cleavage site P1 residue is normally between a pair of hydrophobic residues, such as Val-|-Val.</text>
        <dbReference type="EC" id="3.4.21.107"/>
    </reaction>
</comment>